<sequence>METLLSNIQTILGPLLVGALCAAAMYGVTCIQTVHYLYKHSRDNRWYKLCVCMLWMLDTFHMFMISHFTYWFLVSNYLNVLALANPDWSNILFLYIVSLCDVLVRIMFARRVWLLSKGNITITAIIVSNTYVIVILSWVAGLEKRGHQSQLPSLYAQAPLYVSFAAILVADSTVALSLSWYLWRSRTGFKRTDNLITILLVYVVGTGMVSLPITRSTTDVFYILGPMNYVYMATYMLMPKLYLNSLLYSLNARDMVKGDSDGIISIHLSHIQERSSTANTRRVYDSASDAERASVIPTFDLRASAKEVDPPSPNQKV</sequence>
<keyword evidence="1" id="KW-0472">Membrane</keyword>
<reference evidence="4" key="1">
    <citation type="journal article" date="2012" name="Science">
        <title>The Paleozoic origin of enzymatic lignin decomposition reconstructed from 31 fungal genomes.</title>
        <authorList>
            <person name="Floudas D."/>
            <person name="Binder M."/>
            <person name="Riley R."/>
            <person name="Barry K."/>
            <person name="Blanchette R.A."/>
            <person name="Henrissat B."/>
            <person name="Martinez A.T."/>
            <person name="Otillar R."/>
            <person name="Spatafora J.W."/>
            <person name="Yadav J.S."/>
            <person name="Aerts A."/>
            <person name="Benoit I."/>
            <person name="Boyd A."/>
            <person name="Carlson A."/>
            <person name="Copeland A."/>
            <person name="Coutinho P.M."/>
            <person name="de Vries R.P."/>
            <person name="Ferreira P."/>
            <person name="Findley K."/>
            <person name="Foster B."/>
            <person name="Gaskell J."/>
            <person name="Glotzer D."/>
            <person name="Gorecki P."/>
            <person name="Heitman J."/>
            <person name="Hesse C."/>
            <person name="Hori C."/>
            <person name="Igarashi K."/>
            <person name="Jurgens J.A."/>
            <person name="Kallen N."/>
            <person name="Kersten P."/>
            <person name="Kohler A."/>
            <person name="Kuees U."/>
            <person name="Kumar T.K.A."/>
            <person name="Kuo A."/>
            <person name="LaButti K."/>
            <person name="Larrondo L.F."/>
            <person name="Lindquist E."/>
            <person name="Ling A."/>
            <person name="Lombard V."/>
            <person name="Lucas S."/>
            <person name="Lundell T."/>
            <person name="Martin R."/>
            <person name="McLaughlin D.J."/>
            <person name="Morgenstern I."/>
            <person name="Morin E."/>
            <person name="Murat C."/>
            <person name="Nagy L.G."/>
            <person name="Nolan M."/>
            <person name="Ohm R.A."/>
            <person name="Patyshakuliyeva A."/>
            <person name="Rokas A."/>
            <person name="Ruiz-Duenas F.J."/>
            <person name="Sabat G."/>
            <person name="Salamov A."/>
            <person name="Samejima M."/>
            <person name="Schmutz J."/>
            <person name="Slot J.C."/>
            <person name="St John F."/>
            <person name="Stenlid J."/>
            <person name="Sun H."/>
            <person name="Sun S."/>
            <person name="Syed K."/>
            <person name="Tsang A."/>
            <person name="Wiebenga A."/>
            <person name="Young D."/>
            <person name="Pisabarro A."/>
            <person name="Eastwood D.C."/>
            <person name="Martin F."/>
            <person name="Cullen D."/>
            <person name="Grigoriev I.V."/>
            <person name="Hibbett D.S."/>
        </authorList>
    </citation>
    <scope>NUCLEOTIDE SEQUENCE [LARGE SCALE GENOMIC DNA]</scope>
    <source>
        <strain evidence="4">HHB-11173 SS5</strain>
    </source>
</reference>
<accession>R7S0D2</accession>
<feature type="transmembrane region" description="Helical" evidence="1">
    <location>
        <begin position="195"/>
        <end position="214"/>
    </location>
</feature>
<feature type="transmembrane region" description="Helical" evidence="1">
    <location>
        <begin position="88"/>
        <end position="108"/>
    </location>
</feature>
<dbReference type="PANTHER" id="PTHR40465">
    <property type="entry name" value="CHROMOSOME 1, WHOLE GENOME SHOTGUN SEQUENCE"/>
    <property type="match status" value="1"/>
</dbReference>
<feature type="domain" description="DUF6534" evidence="2">
    <location>
        <begin position="168"/>
        <end position="254"/>
    </location>
</feature>
<keyword evidence="4" id="KW-1185">Reference proteome</keyword>
<dbReference type="Proteomes" id="UP000054196">
    <property type="component" value="Unassembled WGS sequence"/>
</dbReference>
<dbReference type="PANTHER" id="PTHR40465:SF1">
    <property type="entry name" value="DUF6534 DOMAIN-CONTAINING PROTEIN"/>
    <property type="match status" value="1"/>
</dbReference>
<dbReference type="OMA" id="IALSINM"/>
<evidence type="ECO:0000259" key="2">
    <source>
        <dbReference type="Pfam" id="PF20152"/>
    </source>
</evidence>
<evidence type="ECO:0000256" key="1">
    <source>
        <dbReference type="SAM" id="Phobius"/>
    </source>
</evidence>
<feature type="transmembrane region" description="Helical" evidence="1">
    <location>
        <begin position="120"/>
        <end position="140"/>
    </location>
</feature>
<keyword evidence="1" id="KW-1133">Transmembrane helix</keyword>
<dbReference type="GeneID" id="18885736"/>
<keyword evidence="1" id="KW-0812">Transmembrane</keyword>
<gene>
    <name evidence="3" type="ORF">PUNSTDRAFT_77651</name>
</gene>
<dbReference type="eggNOG" id="ENOG502SMJ3">
    <property type="taxonomic scope" value="Eukaryota"/>
</dbReference>
<dbReference type="RefSeq" id="XP_007388978.1">
    <property type="nucleotide sequence ID" value="XM_007388916.1"/>
</dbReference>
<feature type="transmembrane region" description="Helical" evidence="1">
    <location>
        <begin position="12"/>
        <end position="34"/>
    </location>
</feature>
<organism evidence="3 4">
    <name type="scientific">Punctularia strigosozonata (strain HHB-11173)</name>
    <name type="common">White-rot fungus</name>
    <dbReference type="NCBI Taxonomy" id="741275"/>
    <lineage>
        <taxon>Eukaryota</taxon>
        <taxon>Fungi</taxon>
        <taxon>Dikarya</taxon>
        <taxon>Basidiomycota</taxon>
        <taxon>Agaricomycotina</taxon>
        <taxon>Agaricomycetes</taxon>
        <taxon>Corticiales</taxon>
        <taxon>Punctulariaceae</taxon>
        <taxon>Punctularia</taxon>
    </lineage>
</organism>
<evidence type="ECO:0000313" key="3">
    <source>
        <dbReference type="EMBL" id="EIN03693.1"/>
    </source>
</evidence>
<name>R7S0D2_PUNST</name>
<dbReference type="HOGENOM" id="CLU_046025_5_4_1"/>
<dbReference type="InterPro" id="IPR045339">
    <property type="entry name" value="DUF6534"/>
</dbReference>
<dbReference type="AlphaFoldDB" id="R7S0D2"/>
<dbReference type="Pfam" id="PF20152">
    <property type="entry name" value="DUF6534"/>
    <property type="match status" value="1"/>
</dbReference>
<feature type="transmembrane region" description="Helical" evidence="1">
    <location>
        <begin position="160"/>
        <end position="183"/>
    </location>
</feature>
<dbReference type="KEGG" id="psq:PUNSTDRAFT_77651"/>
<dbReference type="OrthoDB" id="3214861at2759"/>
<proteinExistence type="predicted"/>
<evidence type="ECO:0000313" key="4">
    <source>
        <dbReference type="Proteomes" id="UP000054196"/>
    </source>
</evidence>
<dbReference type="EMBL" id="JH687559">
    <property type="protein sequence ID" value="EIN03693.1"/>
    <property type="molecule type" value="Genomic_DNA"/>
</dbReference>
<feature type="transmembrane region" description="Helical" evidence="1">
    <location>
        <begin position="46"/>
        <end position="68"/>
    </location>
</feature>
<protein>
    <recommendedName>
        <fullName evidence="2">DUF6534 domain-containing protein</fullName>
    </recommendedName>
</protein>